<dbReference type="SUPFAM" id="SSF56300">
    <property type="entry name" value="Metallo-dependent phosphatases"/>
    <property type="match status" value="1"/>
</dbReference>
<gene>
    <name evidence="9" type="ORF">KR093_003550</name>
</gene>
<name>A0AAD4JZG8_9MUSC</name>
<dbReference type="EC" id="3.1.3.5" evidence="3"/>
<evidence type="ECO:0000259" key="8">
    <source>
        <dbReference type="Pfam" id="PF00149"/>
    </source>
</evidence>
<dbReference type="CDD" id="cd07409">
    <property type="entry name" value="MPP_CD73_N"/>
    <property type="match status" value="1"/>
</dbReference>
<dbReference type="EMBL" id="JAJJHW010002585">
    <property type="protein sequence ID" value="KAH8370442.1"/>
    <property type="molecule type" value="Genomic_DNA"/>
</dbReference>
<organism evidence="9 10">
    <name type="scientific">Drosophila rubida</name>
    <dbReference type="NCBI Taxonomy" id="30044"/>
    <lineage>
        <taxon>Eukaryota</taxon>
        <taxon>Metazoa</taxon>
        <taxon>Ecdysozoa</taxon>
        <taxon>Arthropoda</taxon>
        <taxon>Hexapoda</taxon>
        <taxon>Insecta</taxon>
        <taxon>Pterygota</taxon>
        <taxon>Neoptera</taxon>
        <taxon>Endopterygota</taxon>
        <taxon>Diptera</taxon>
        <taxon>Brachycera</taxon>
        <taxon>Muscomorpha</taxon>
        <taxon>Ephydroidea</taxon>
        <taxon>Drosophilidae</taxon>
        <taxon>Drosophila</taxon>
    </lineage>
</organism>
<dbReference type="Pfam" id="PF00149">
    <property type="entry name" value="Metallophos"/>
    <property type="match status" value="1"/>
</dbReference>
<accession>A0AAD4JZG8</accession>
<evidence type="ECO:0000256" key="2">
    <source>
        <dbReference type="ARBA" id="ARBA00006654"/>
    </source>
</evidence>
<keyword evidence="7" id="KW-0378">Hydrolase</keyword>
<evidence type="ECO:0000256" key="5">
    <source>
        <dbReference type="ARBA" id="ARBA00022729"/>
    </source>
</evidence>
<evidence type="ECO:0000256" key="1">
    <source>
        <dbReference type="ARBA" id="ARBA00000815"/>
    </source>
</evidence>
<evidence type="ECO:0000313" key="9">
    <source>
        <dbReference type="EMBL" id="KAH8370442.1"/>
    </source>
</evidence>
<dbReference type="AlphaFoldDB" id="A0AAD4JZG8"/>
<comment type="similarity">
    <text evidence="2">Belongs to the 5'-nucleotidase family.</text>
</comment>
<evidence type="ECO:0000256" key="7">
    <source>
        <dbReference type="ARBA" id="ARBA00022801"/>
    </source>
</evidence>
<dbReference type="GO" id="GO:0000166">
    <property type="term" value="F:nucleotide binding"/>
    <property type="evidence" value="ECO:0007669"/>
    <property type="project" value="UniProtKB-KW"/>
</dbReference>
<dbReference type="InterPro" id="IPR029052">
    <property type="entry name" value="Metallo-depent_PP-like"/>
</dbReference>
<dbReference type="Proteomes" id="UP001200034">
    <property type="component" value="Unassembled WGS sequence"/>
</dbReference>
<sequence length="261" mass="28608">MHAHYDPMRGPKDSCTKQENALGICSGGFARVATAVAEARAEGPTLFLNAGDTFHGTMWYKIFKAPLAVYLMNMLAPDAVALGNHEFDDNVVGLLPFLSGAKFPIVCSNLDFHKVPEMQAFPSLQRSTVIRKLGRKIGVIGYLTPLTKYYVPYNNVEFVDEIAAINLEANHLTHQGVDIIIALGHSGYDKDRMIALACHDVDVVIGGHSHTFLYTGTPPSYDRPEGDYPTVVTRPNGQKVPVLQAFAFTKYLGKINLEVAN</sequence>
<evidence type="ECO:0000256" key="6">
    <source>
        <dbReference type="ARBA" id="ARBA00022741"/>
    </source>
</evidence>
<dbReference type="InterPro" id="IPR004843">
    <property type="entry name" value="Calcineurin-like_PHP"/>
</dbReference>
<reference evidence="9" key="1">
    <citation type="journal article" date="2021" name="Mol. Ecol. Resour.">
        <title>Phylogenomic analyses of the genus Drosophila reveals genomic signals of climate adaptation.</title>
        <authorList>
            <person name="Li F."/>
            <person name="Rane R.V."/>
            <person name="Luria V."/>
            <person name="Xiong Z."/>
            <person name="Chen J."/>
            <person name="Li Z."/>
            <person name="Catullo R.A."/>
            <person name="Griffin P.C."/>
            <person name="Schiffer M."/>
            <person name="Pearce S."/>
            <person name="Lee S.F."/>
            <person name="McElroy K."/>
            <person name="Stocker A."/>
            <person name="Shirriffs J."/>
            <person name="Cockerell F."/>
            <person name="Coppin C."/>
            <person name="Sgro C.M."/>
            <person name="Karger A."/>
            <person name="Cain J.W."/>
            <person name="Weber J.A."/>
            <person name="Santpere G."/>
            <person name="Kirschner M.W."/>
            <person name="Hoffmann A.A."/>
            <person name="Oakeshott J.G."/>
            <person name="Zhang G."/>
        </authorList>
    </citation>
    <scope>NUCLEOTIDE SEQUENCE</scope>
    <source>
        <strain evidence="9">BGI-SZ-2011g</strain>
    </source>
</reference>
<evidence type="ECO:0000256" key="4">
    <source>
        <dbReference type="ARBA" id="ARBA00022723"/>
    </source>
</evidence>
<comment type="catalytic activity">
    <reaction evidence="1">
        <text>a ribonucleoside 5'-phosphate + H2O = a ribonucleoside + phosphate</text>
        <dbReference type="Rhea" id="RHEA:12484"/>
        <dbReference type="ChEBI" id="CHEBI:15377"/>
        <dbReference type="ChEBI" id="CHEBI:18254"/>
        <dbReference type="ChEBI" id="CHEBI:43474"/>
        <dbReference type="ChEBI" id="CHEBI:58043"/>
        <dbReference type="EC" id="3.1.3.5"/>
    </reaction>
</comment>
<dbReference type="PRINTS" id="PR01607">
    <property type="entry name" value="APYRASEFAMLY"/>
</dbReference>
<keyword evidence="10" id="KW-1185">Reference proteome</keyword>
<proteinExistence type="inferred from homology"/>
<dbReference type="Gene3D" id="3.60.21.10">
    <property type="match status" value="1"/>
</dbReference>
<keyword evidence="6" id="KW-0547">Nucleotide-binding</keyword>
<dbReference type="InterPro" id="IPR006146">
    <property type="entry name" value="5'-Nucleotdase_CS"/>
</dbReference>
<dbReference type="GO" id="GO:0006196">
    <property type="term" value="P:AMP catabolic process"/>
    <property type="evidence" value="ECO:0007669"/>
    <property type="project" value="TreeGrafter"/>
</dbReference>
<dbReference type="PANTHER" id="PTHR11575">
    <property type="entry name" value="5'-NUCLEOTIDASE-RELATED"/>
    <property type="match status" value="1"/>
</dbReference>
<dbReference type="GO" id="GO:0008253">
    <property type="term" value="F:5'-nucleotidase activity"/>
    <property type="evidence" value="ECO:0007669"/>
    <property type="project" value="UniProtKB-EC"/>
</dbReference>
<dbReference type="PROSITE" id="PS00786">
    <property type="entry name" value="5_NUCLEOTIDASE_2"/>
    <property type="match status" value="1"/>
</dbReference>
<dbReference type="GO" id="GO:0005886">
    <property type="term" value="C:plasma membrane"/>
    <property type="evidence" value="ECO:0007669"/>
    <property type="project" value="TreeGrafter"/>
</dbReference>
<keyword evidence="5" id="KW-0732">Signal</keyword>
<dbReference type="InterPro" id="IPR006179">
    <property type="entry name" value="5_nucleotidase/apyrase"/>
</dbReference>
<dbReference type="FunFam" id="3.60.21.10:FF:000020">
    <property type="entry name" value="NT5E isoform 4"/>
    <property type="match status" value="1"/>
</dbReference>
<protein>
    <recommendedName>
        <fullName evidence="3">5'-nucleotidase</fullName>
        <ecNumber evidence="3">3.1.3.5</ecNumber>
    </recommendedName>
</protein>
<dbReference type="PANTHER" id="PTHR11575:SF24">
    <property type="entry name" value="5'-NUCLEOTIDASE"/>
    <property type="match status" value="1"/>
</dbReference>
<feature type="domain" description="Calcineurin-like phosphoesterase" evidence="8">
    <location>
        <begin position="25"/>
        <end position="211"/>
    </location>
</feature>
<dbReference type="GO" id="GO:0046872">
    <property type="term" value="F:metal ion binding"/>
    <property type="evidence" value="ECO:0007669"/>
    <property type="project" value="UniProtKB-KW"/>
</dbReference>
<comment type="caution">
    <text evidence="9">The sequence shown here is derived from an EMBL/GenBank/DDBJ whole genome shotgun (WGS) entry which is preliminary data.</text>
</comment>
<keyword evidence="4" id="KW-0479">Metal-binding</keyword>
<evidence type="ECO:0000256" key="3">
    <source>
        <dbReference type="ARBA" id="ARBA00012643"/>
    </source>
</evidence>
<evidence type="ECO:0000313" key="10">
    <source>
        <dbReference type="Proteomes" id="UP001200034"/>
    </source>
</evidence>